<dbReference type="AlphaFoldDB" id="A0A7W2TXL2"/>
<sequence length="371" mass="42357">MISQFDDYCFHQTPDYLRVPGSTDRNFYDRYFFSGYRTDGSLMFGIAFGRYPNRFVQDAHFTVTFGGQQYSLHASDELAADPADSRVGPISITVESPMRRLRCRVDGQEQGISCDLVFSAETGAIDEGRLQVARKGMTYIDQTRFMQYGRWSGWIEVDGVRHVLEPDQACGLRDKSWGVRAIGEQQVTAKPGERIFWMNVVAHLNNDRFCVFRTLDNVDGSSHEREGYAAPIYSDSEQVPIGESGLSPVKHWEFDLHFADDCRRIVAGDYKIYWPEQPVYELQGRCINTLYYAGMGYNHDRWHHGLDHGEVLVVEREDWPTVAADPLASDRQFLASFMEFSHKGKVVGYGHTEQLLLGDYHPLGWRSGSLV</sequence>
<keyword evidence="2" id="KW-1185">Reference proteome</keyword>
<comment type="caution">
    <text evidence="1">The sequence shown here is derived from an EMBL/GenBank/DDBJ whole genome shotgun (WGS) entry which is preliminary data.</text>
</comment>
<dbReference type="RefSeq" id="WP_182173793.1">
    <property type="nucleotide sequence ID" value="NZ_JACFXU010000016.1"/>
</dbReference>
<dbReference type="EMBL" id="JACFXU010000016">
    <property type="protein sequence ID" value="MBA6413775.1"/>
    <property type="molecule type" value="Genomic_DNA"/>
</dbReference>
<gene>
    <name evidence="1" type="ORF">H2508_11705</name>
</gene>
<evidence type="ECO:0000313" key="1">
    <source>
        <dbReference type="EMBL" id="MBA6413775.1"/>
    </source>
</evidence>
<dbReference type="SUPFAM" id="SSF159245">
    <property type="entry name" value="AttH-like"/>
    <property type="match status" value="1"/>
</dbReference>
<organism evidence="1 2">
    <name type="scientific">Sediminihaliea albiluteola</name>
    <dbReference type="NCBI Taxonomy" id="2758564"/>
    <lineage>
        <taxon>Bacteria</taxon>
        <taxon>Pseudomonadati</taxon>
        <taxon>Pseudomonadota</taxon>
        <taxon>Gammaproteobacteria</taxon>
        <taxon>Cellvibrionales</taxon>
        <taxon>Halieaceae</taxon>
        <taxon>Sediminihaliea</taxon>
    </lineage>
</organism>
<reference evidence="1 2" key="1">
    <citation type="submission" date="2020-07" db="EMBL/GenBank/DDBJ databases">
        <title>Halieaceae bacterium, F7430, whole genome shotgun sequencing project.</title>
        <authorList>
            <person name="Jiang S."/>
            <person name="Liu Z.W."/>
            <person name="Du Z.J."/>
        </authorList>
    </citation>
    <scope>NUCLEOTIDE SEQUENCE [LARGE SCALE GENOMIC DNA]</scope>
    <source>
        <strain evidence="1 2">F7430</strain>
    </source>
</reference>
<dbReference type="Proteomes" id="UP000539350">
    <property type="component" value="Unassembled WGS sequence"/>
</dbReference>
<proteinExistence type="predicted"/>
<accession>A0A7W2TXL2</accession>
<protein>
    <submittedName>
        <fullName evidence="1">Uncharacterized protein</fullName>
    </submittedName>
</protein>
<evidence type="ECO:0000313" key="2">
    <source>
        <dbReference type="Proteomes" id="UP000539350"/>
    </source>
</evidence>
<name>A0A7W2TXL2_9GAMM</name>